<dbReference type="Pfam" id="PF03466">
    <property type="entry name" value="LysR_substrate"/>
    <property type="match status" value="1"/>
</dbReference>
<evidence type="ECO:0000259" key="5">
    <source>
        <dbReference type="PROSITE" id="PS50931"/>
    </source>
</evidence>
<dbReference type="PANTHER" id="PTHR30537">
    <property type="entry name" value="HTH-TYPE TRANSCRIPTIONAL REGULATOR"/>
    <property type="match status" value="1"/>
</dbReference>
<dbReference type="Proteomes" id="UP001139522">
    <property type="component" value="Unassembled WGS sequence"/>
</dbReference>
<dbReference type="PANTHER" id="PTHR30537:SF74">
    <property type="entry name" value="HTH-TYPE TRANSCRIPTIONAL REGULATOR TRPI"/>
    <property type="match status" value="1"/>
</dbReference>
<dbReference type="SUPFAM" id="SSF46785">
    <property type="entry name" value="Winged helix' DNA-binding domain"/>
    <property type="match status" value="1"/>
</dbReference>
<organism evidence="6 7">
    <name type="scientific">Marinomonas maritima</name>
    <dbReference type="NCBI Taxonomy" id="2940935"/>
    <lineage>
        <taxon>Bacteria</taxon>
        <taxon>Pseudomonadati</taxon>
        <taxon>Pseudomonadota</taxon>
        <taxon>Gammaproteobacteria</taxon>
        <taxon>Oceanospirillales</taxon>
        <taxon>Oceanospirillaceae</taxon>
        <taxon>Marinomonas</taxon>
    </lineage>
</organism>
<evidence type="ECO:0000256" key="2">
    <source>
        <dbReference type="ARBA" id="ARBA00023015"/>
    </source>
</evidence>
<keyword evidence="4" id="KW-0804">Transcription</keyword>
<dbReference type="InterPro" id="IPR005119">
    <property type="entry name" value="LysR_subst-bd"/>
</dbReference>
<keyword evidence="2" id="KW-0805">Transcription regulation</keyword>
<dbReference type="InterPro" id="IPR036390">
    <property type="entry name" value="WH_DNA-bd_sf"/>
</dbReference>
<dbReference type="InterPro" id="IPR000847">
    <property type="entry name" value="LysR_HTH_N"/>
</dbReference>
<keyword evidence="3" id="KW-0238">DNA-binding</keyword>
<dbReference type="InterPro" id="IPR058163">
    <property type="entry name" value="LysR-type_TF_proteobact-type"/>
</dbReference>
<dbReference type="Gene3D" id="3.40.190.290">
    <property type="match status" value="1"/>
</dbReference>
<dbReference type="SUPFAM" id="SSF53850">
    <property type="entry name" value="Periplasmic binding protein-like II"/>
    <property type="match status" value="1"/>
</dbReference>
<sequence>MFQQLPSLNAIKAFESAARLNSFKDAANELNVTPTAVSHQIRALEDTLKIRLFERKIRTVTLTKEGALLATAANQSLQDLLTTVNKLKGSPRTLTISTTNSFAAMWLVPNLASFQQQFPDIDIQIRAEESLIDIEHDRRVDMVIRYGEPPKQLEINSLIYQPLIKESIGFFATPNYWKKHSEKPSNSVFFCTRWQNPNLPSLNIEETIKNVVTNEIPSIRYFNDENLTAQAALSGQGIGVVSQLAVANSVKNGWLTQGAGEMATPICGLHYYLATPKRLQTNQAAHHFKDWLQAALTKEQSIINLKY</sequence>
<feature type="domain" description="HTH lysR-type" evidence="5">
    <location>
        <begin position="6"/>
        <end position="63"/>
    </location>
</feature>
<evidence type="ECO:0000256" key="1">
    <source>
        <dbReference type="ARBA" id="ARBA00009437"/>
    </source>
</evidence>
<evidence type="ECO:0000313" key="6">
    <source>
        <dbReference type="EMBL" id="MDE8601774.1"/>
    </source>
</evidence>
<evidence type="ECO:0000313" key="7">
    <source>
        <dbReference type="Proteomes" id="UP001139522"/>
    </source>
</evidence>
<evidence type="ECO:0000256" key="3">
    <source>
        <dbReference type="ARBA" id="ARBA00023125"/>
    </source>
</evidence>
<gene>
    <name evidence="6" type="ORF">M3I01_002370</name>
</gene>
<accession>A0ABT5WAF1</accession>
<dbReference type="Gene3D" id="1.10.10.10">
    <property type="entry name" value="Winged helix-like DNA-binding domain superfamily/Winged helix DNA-binding domain"/>
    <property type="match status" value="1"/>
</dbReference>
<dbReference type="PRINTS" id="PR00039">
    <property type="entry name" value="HTHLYSR"/>
</dbReference>
<evidence type="ECO:0000256" key="4">
    <source>
        <dbReference type="ARBA" id="ARBA00023163"/>
    </source>
</evidence>
<dbReference type="Pfam" id="PF00126">
    <property type="entry name" value="HTH_1"/>
    <property type="match status" value="1"/>
</dbReference>
<comment type="caution">
    <text evidence="6">The sequence shown here is derived from an EMBL/GenBank/DDBJ whole genome shotgun (WGS) entry which is preliminary data.</text>
</comment>
<name>A0ABT5WAF1_9GAMM</name>
<comment type="similarity">
    <text evidence="1">Belongs to the LysR transcriptional regulatory family.</text>
</comment>
<dbReference type="InterPro" id="IPR036388">
    <property type="entry name" value="WH-like_DNA-bd_sf"/>
</dbReference>
<reference evidence="6" key="1">
    <citation type="submission" date="2023-01" db="EMBL/GenBank/DDBJ databases">
        <title>Psychroserpens sp. MSW6 and Marinomonas sp. RSW2, isolated from seawater.</title>
        <authorList>
            <person name="Kristyanto S."/>
            <person name="Jung J."/>
            <person name="Kim J.M."/>
            <person name="Jeon C.O."/>
        </authorList>
    </citation>
    <scope>NUCLEOTIDE SEQUENCE</scope>
    <source>
        <strain evidence="6">RSW2</strain>
    </source>
</reference>
<protein>
    <submittedName>
        <fullName evidence="6">LysR substrate-binding domain-containing protein</fullName>
    </submittedName>
</protein>
<dbReference type="RefSeq" id="WP_255893967.1">
    <property type="nucleotide sequence ID" value="NZ_JAMZEG020000001.1"/>
</dbReference>
<proteinExistence type="inferred from homology"/>
<dbReference type="PROSITE" id="PS50931">
    <property type="entry name" value="HTH_LYSR"/>
    <property type="match status" value="1"/>
</dbReference>
<keyword evidence="7" id="KW-1185">Reference proteome</keyword>
<dbReference type="EMBL" id="JAMZEG020000001">
    <property type="protein sequence ID" value="MDE8601774.1"/>
    <property type="molecule type" value="Genomic_DNA"/>
</dbReference>